<keyword evidence="1" id="KW-0732">Signal</keyword>
<gene>
    <name evidence="4" type="ORF">D5F53_00180</name>
</gene>
<accession>A0A385TH77</accession>
<organism evidence="4 5">
    <name type="scientific">Paenibacillus lautus</name>
    <name type="common">Bacillus lautus</name>
    <dbReference type="NCBI Taxonomy" id="1401"/>
    <lineage>
        <taxon>Bacteria</taxon>
        <taxon>Bacillati</taxon>
        <taxon>Bacillota</taxon>
        <taxon>Bacilli</taxon>
        <taxon>Bacillales</taxon>
        <taxon>Paenibacillaceae</taxon>
        <taxon>Paenibacillus</taxon>
    </lineage>
</organism>
<feature type="compositionally biased region" description="Basic and acidic residues" evidence="2">
    <location>
        <begin position="48"/>
        <end position="60"/>
    </location>
</feature>
<evidence type="ECO:0000259" key="3">
    <source>
        <dbReference type="Pfam" id="PF11611"/>
    </source>
</evidence>
<proteinExistence type="predicted"/>
<dbReference type="Gene3D" id="2.60.40.1240">
    <property type="match status" value="1"/>
</dbReference>
<dbReference type="Pfam" id="PF11611">
    <property type="entry name" value="DUF4352"/>
    <property type="match status" value="1"/>
</dbReference>
<name>A0A385TH77_PAELA</name>
<dbReference type="Proteomes" id="UP000266552">
    <property type="component" value="Chromosome"/>
</dbReference>
<dbReference type="InterPro" id="IPR029050">
    <property type="entry name" value="Immunoprotect_excell_Ig-like"/>
</dbReference>
<feature type="region of interest" description="Disordered" evidence="2">
    <location>
        <begin position="48"/>
        <end position="84"/>
    </location>
</feature>
<sequence length="216" mass="23465">MLPIFGILVVILRNIGGINLKASIKWGITLILGSLLLSACSEQSVTKEEASPEVQSKVEESSGSNKTETAAAEPKKEDVEEPAEEEVLKAKAGETLNINGVKITVVDIAKFDGRMNQFEPLKEDHPVKINVIIENTNKDSVFVDSMEFKLYDTDGFELSSALPGDEEKLSADLPGGKKAKGAIFFDVPVQEGTWELHYEALASFGGDPAIWELEAK</sequence>
<dbReference type="InterPro" id="IPR029051">
    <property type="entry name" value="DUF4352"/>
</dbReference>
<evidence type="ECO:0000313" key="4">
    <source>
        <dbReference type="EMBL" id="AYB41807.1"/>
    </source>
</evidence>
<evidence type="ECO:0000313" key="5">
    <source>
        <dbReference type="Proteomes" id="UP000266552"/>
    </source>
</evidence>
<dbReference type="KEGG" id="plw:D5F53_00180"/>
<keyword evidence="5" id="KW-1185">Reference proteome</keyword>
<protein>
    <submittedName>
        <fullName evidence="4">DUF4352 domain-containing protein</fullName>
    </submittedName>
</protein>
<dbReference type="AlphaFoldDB" id="A0A385TH77"/>
<reference evidence="4 5" key="1">
    <citation type="submission" date="2018-09" db="EMBL/GenBank/DDBJ databases">
        <title>Genome Sequence of Paenibacillus lautus Strain E7593-69, Azo Dye-Degrading Bacteria, Isolated from Commercial Tattoo Inks.</title>
        <authorList>
            <person name="Nho S.W."/>
            <person name="Kim S.-J."/>
            <person name="Kweon O."/>
            <person name="Cerniglia C.E."/>
        </authorList>
    </citation>
    <scope>NUCLEOTIDE SEQUENCE [LARGE SCALE GENOMIC DNA]</scope>
    <source>
        <strain evidence="4 5">E7593-69</strain>
    </source>
</reference>
<feature type="domain" description="DUF4352" evidence="3">
    <location>
        <begin position="91"/>
        <end position="202"/>
    </location>
</feature>
<dbReference type="EMBL" id="CP032412">
    <property type="protein sequence ID" value="AYB41807.1"/>
    <property type="molecule type" value="Genomic_DNA"/>
</dbReference>
<evidence type="ECO:0000256" key="1">
    <source>
        <dbReference type="ARBA" id="ARBA00022729"/>
    </source>
</evidence>
<evidence type="ECO:0000256" key="2">
    <source>
        <dbReference type="SAM" id="MobiDB-lite"/>
    </source>
</evidence>